<evidence type="ECO:0000256" key="2">
    <source>
        <dbReference type="ARBA" id="ARBA00005675"/>
    </source>
</evidence>
<dbReference type="GO" id="GO:0005524">
    <property type="term" value="F:ATP binding"/>
    <property type="evidence" value="ECO:0007669"/>
    <property type="project" value="UniProtKB-KW"/>
</dbReference>
<dbReference type="SMART" id="SM00831">
    <property type="entry name" value="Cation_ATPase_N"/>
    <property type="match status" value="1"/>
</dbReference>
<feature type="transmembrane region" description="Helical" evidence="13">
    <location>
        <begin position="768"/>
        <end position="788"/>
    </location>
</feature>
<dbReference type="NCBIfam" id="TIGR01494">
    <property type="entry name" value="ATPase_P-type"/>
    <property type="match status" value="2"/>
</dbReference>
<dbReference type="InterPro" id="IPR018303">
    <property type="entry name" value="ATPase_P-typ_P_site"/>
</dbReference>
<dbReference type="AlphaFoldDB" id="A0A231N2Y6"/>
<feature type="transmembrane region" description="Helical" evidence="13">
    <location>
        <begin position="92"/>
        <end position="108"/>
    </location>
</feature>
<dbReference type="GO" id="GO:1902600">
    <property type="term" value="P:proton transmembrane transport"/>
    <property type="evidence" value="ECO:0007669"/>
    <property type="project" value="TreeGrafter"/>
</dbReference>
<dbReference type="SUPFAM" id="SSF81660">
    <property type="entry name" value="Metal cation-transporting ATPase, ATP-binding domain N"/>
    <property type="match status" value="1"/>
</dbReference>
<evidence type="ECO:0000256" key="5">
    <source>
        <dbReference type="ARBA" id="ARBA00022692"/>
    </source>
</evidence>
<feature type="region of interest" description="Disordered" evidence="12">
    <location>
        <begin position="1"/>
        <end position="30"/>
    </location>
</feature>
<dbReference type="InterPro" id="IPR023299">
    <property type="entry name" value="ATPase_P-typ_cyto_dom_N"/>
</dbReference>
<dbReference type="OrthoDB" id="5593491at2"/>
<comment type="subcellular location">
    <subcellularLocation>
        <location evidence="1">Cell membrane</location>
        <topology evidence="1">Multi-pass membrane protein</topology>
    </subcellularLocation>
</comment>
<proteinExistence type="inferred from homology"/>
<evidence type="ECO:0000256" key="13">
    <source>
        <dbReference type="SAM" id="Phobius"/>
    </source>
</evidence>
<dbReference type="PROSITE" id="PS00154">
    <property type="entry name" value="ATPASE_E1_E2"/>
    <property type="match status" value="1"/>
</dbReference>
<dbReference type="RefSeq" id="WP_094038297.1">
    <property type="nucleotide sequence ID" value="NZ_CP012621.1"/>
</dbReference>
<dbReference type="GO" id="GO:1990573">
    <property type="term" value="P:potassium ion import across plasma membrane"/>
    <property type="evidence" value="ECO:0007669"/>
    <property type="project" value="TreeGrafter"/>
</dbReference>
<dbReference type="SUPFAM" id="SSF81665">
    <property type="entry name" value="Calcium ATPase, transmembrane domain M"/>
    <property type="match status" value="1"/>
</dbReference>
<evidence type="ECO:0000256" key="3">
    <source>
        <dbReference type="ARBA" id="ARBA00022475"/>
    </source>
</evidence>
<keyword evidence="3" id="KW-1003">Cell membrane</keyword>
<dbReference type="SUPFAM" id="SSF81653">
    <property type="entry name" value="Calcium ATPase, transduction domain A"/>
    <property type="match status" value="1"/>
</dbReference>
<dbReference type="InterPro" id="IPR059000">
    <property type="entry name" value="ATPase_P-type_domA"/>
</dbReference>
<feature type="transmembrane region" description="Helical" evidence="13">
    <location>
        <begin position="727"/>
        <end position="747"/>
    </location>
</feature>
<feature type="transmembrane region" description="Helical" evidence="13">
    <location>
        <begin position="697"/>
        <end position="721"/>
    </location>
</feature>
<accession>A0A231N2Y6</accession>
<protein>
    <submittedName>
        <fullName evidence="14">Carbonate dehydratase</fullName>
    </submittedName>
</protein>
<keyword evidence="7" id="KW-0067">ATP-binding</keyword>
<dbReference type="Pfam" id="PF00122">
    <property type="entry name" value="E1-E2_ATPase"/>
    <property type="match status" value="1"/>
</dbReference>
<feature type="transmembrane region" description="Helical" evidence="13">
    <location>
        <begin position="839"/>
        <end position="858"/>
    </location>
</feature>
<dbReference type="GO" id="GO:0005886">
    <property type="term" value="C:plasma membrane"/>
    <property type="evidence" value="ECO:0007669"/>
    <property type="project" value="UniProtKB-SubCell"/>
</dbReference>
<dbReference type="GO" id="GO:0006883">
    <property type="term" value="P:intracellular sodium ion homeostasis"/>
    <property type="evidence" value="ECO:0007669"/>
    <property type="project" value="TreeGrafter"/>
</dbReference>
<dbReference type="InterPro" id="IPR044492">
    <property type="entry name" value="P_typ_ATPase_HD_dom"/>
</dbReference>
<dbReference type="InterPro" id="IPR050510">
    <property type="entry name" value="Cation_transp_ATPase_P-type"/>
</dbReference>
<dbReference type="FunFam" id="2.70.150.10:FF:000160">
    <property type="entry name" value="Sarcoplasmic/endoplasmic reticulum calcium ATPase 1"/>
    <property type="match status" value="1"/>
</dbReference>
<dbReference type="PRINTS" id="PR00119">
    <property type="entry name" value="CATATPASE"/>
</dbReference>
<evidence type="ECO:0000256" key="12">
    <source>
        <dbReference type="SAM" id="MobiDB-lite"/>
    </source>
</evidence>
<dbReference type="PANTHER" id="PTHR43294">
    <property type="entry name" value="SODIUM/POTASSIUM-TRANSPORTING ATPASE SUBUNIT ALPHA"/>
    <property type="match status" value="1"/>
</dbReference>
<dbReference type="SFLD" id="SFLDS00003">
    <property type="entry name" value="Haloacid_Dehalogenase"/>
    <property type="match status" value="1"/>
</dbReference>
<dbReference type="InterPro" id="IPR004014">
    <property type="entry name" value="ATPase_P-typ_cation-transptr_N"/>
</dbReference>
<dbReference type="Pfam" id="PF00690">
    <property type="entry name" value="Cation_ATPase_N"/>
    <property type="match status" value="1"/>
</dbReference>
<reference evidence="15" key="1">
    <citation type="submission" date="2015-09" db="EMBL/GenBank/DDBJ databases">
        <authorList>
            <person name="Shao Z."/>
            <person name="Wang L."/>
        </authorList>
    </citation>
    <scope>NUCLEOTIDE SEQUENCE [LARGE SCALE GENOMIC DNA]</scope>
    <source>
        <strain evidence="15">F13-1</strain>
    </source>
</reference>
<dbReference type="InterPro" id="IPR023298">
    <property type="entry name" value="ATPase_P-typ_TM_dom_sf"/>
</dbReference>
<dbReference type="InterPro" id="IPR008250">
    <property type="entry name" value="ATPase_P-typ_transduc_dom_A_sf"/>
</dbReference>
<evidence type="ECO:0000256" key="8">
    <source>
        <dbReference type="ARBA" id="ARBA00022842"/>
    </source>
</evidence>
<dbReference type="SUPFAM" id="SSF56784">
    <property type="entry name" value="HAD-like"/>
    <property type="match status" value="1"/>
</dbReference>
<dbReference type="Pfam" id="PF00689">
    <property type="entry name" value="Cation_ATPase_C"/>
    <property type="match status" value="1"/>
</dbReference>
<dbReference type="FunFam" id="3.40.50.1000:FF:000028">
    <property type="entry name" value="Calcium-transporting P-type ATPase, putative"/>
    <property type="match status" value="1"/>
</dbReference>
<dbReference type="InterPro" id="IPR001757">
    <property type="entry name" value="P_typ_ATPase"/>
</dbReference>
<dbReference type="Pfam" id="PF08282">
    <property type="entry name" value="Hydrolase_3"/>
    <property type="match status" value="1"/>
</dbReference>
<sequence length="899" mass="96857">MSRGSTENIPPSSPRWHSQPGEAVAAGLDSPDAGLGRDEARARLHRFGPNQLPGVAPTPWWRRLLRQFHNLLIYVLLGAAVLAALMQHWVDTGVILAVVLVNGVIGYIQEGRAEQALQAIRAMLSAKATVIRDGERLRIDAAELVPGDRVWLAAGDKVPADIRLLKASRLQAQEAALTGESMPVDKDGEPVAEDADLGDRRGMLYSGTLITQGQGMGVVVATGARTELGKINRLLATVEELTTPLIRQMTGFAKTLTLVILSLAVLVFVLGLLRGQDPQMLFMAVVSLAVAAIPEGLPAILTVALAIGVTRMARCRAIIRRLPAVETLGAVSVICSDKTGTLTRNEMMVASLVLADARYRVEGSGYAPEGALHRLDGVDHPSGALAPLLQACVLCNDSQLVRGEQGWRVEGDPMEGALLTLALKGGLDPAEQQQRYPRSGEIPFDSRYKYMASRHRGPDGSHFLVVKGAPDVLLGLCREEHGGQPLEQGRWLRVMEEVAAGGQRVLGVAIKLLAPGDDEGELQHRQLEQGLRLLGLVGLMDPPRDEAIAAVAECHHAGIQVKMITGDHGITAGAIAARLGLHNNDEVLTGRDLEQLSDAELCERVAEVNVFARTTPEHKLRLVQALQERGAVVAMTGDGVNDAPALKRADVGVAMGQGGTEAAKEASEMVLTDDNFATITRAVHEGRTVYDNLKKAIVFLLPVNGGESLSIILALLLALTLPIEPLQILWVNMVSSIGLAMALAFEASEPGVMRRPPRDPCAPILSRFLIWRILLVSILFTIGIFGVFQWSLAAGHEVGYARTLAVNTLVAMEVWYLFSVRHLYSESPAWAGWHSLRPALLAVAVVLALQLFFTYTPIMQTWFGTHPLSADHVLLTIGIGLAVFLVLALEKRLVRMEGK</sequence>
<feature type="transmembrane region" description="Helical" evidence="13">
    <location>
        <begin position="255"/>
        <end position="274"/>
    </location>
</feature>
<dbReference type="SFLD" id="SFLDF00027">
    <property type="entry name" value="p-type_atpase"/>
    <property type="match status" value="1"/>
</dbReference>
<dbReference type="Gene3D" id="2.70.150.10">
    <property type="entry name" value="Calcium-transporting ATPase, cytoplasmic transduction domain A"/>
    <property type="match status" value="1"/>
</dbReference>
<keyword evidence="9" id="KW-1278">Translocase</keyword>
<dbReference type="InterPro" id="IPR006068">
    <property type="entry name" value="ATPase_P-typ_cation-transptr_C"/>
</dbReference>
<dbReference type="InterPro" id="IPR023214">
    <property type="entry name" value="HAD_sf"/>
</dbReference>
<evidence type="ECO:0000313" key="14">
    <source>
        <dbReference type="EMBL" id="ATG75072.1"/>
    </source>
</evidence>
<feature type="transmembrane region" description="Helical" evidence="13">
    <location>
        <begin position="68"/>
        <end position="86"/>
    </location>
</feature>
<feature type="transmembrane region" description="Helical" evidence="13">
    <location>
        <begin position="280"/>
        <end position="307"/>
    </location>
</feature>
<dbReference type="GO" id="GO:0036376">
    <property type="term" value="P:sodium ion export across plasma membrane"/>
    <property type="evidence" value="ECO:0007669"/>
    <property type="project" value="TreeGrafter"/>
</dbReference>
<dbReference type="PRINTS" id="PR00120">
    <property type="entry name" value="HATPASE"/>
</dbReference>
<gene>
    <name evidence="14" type="ORF">AN401_15385</name>
</gene>
<name>A0A231N2Y6_9GAMM</name>
<keyword evidence="5 13" id="KW-0812">Transmembrane</keyword>
<evidence type="ECO:0000256" key="11">
    <source>
        <dbReference type="ARBA" id="ARBA00023136"/>
    </source>
</evidence>
<keyword evidence="15" id="KW-1185">Reference proteome</keyword>
<keyword evidence="6" id="KW-0547">Nucleotide-binding</keyword>
<dbReference type="EMBL" id="CP012621">
    <property type="protein sequence ID" value="ATG75072.1"/>
    <property type="molecule type" value="Genomic_DNA"/>
</dbReference>
<keyword evidence="8" id="KW-0460">Magnesium</keyword>
<evidence type="ECO:0000313" key="15">
    <source>
        <dbReference type="Proteomes" id="UP000217763"/>
    </source>
</evidence>
<dbReference type="GO" id="GO:0005391">
    <property type="term" value="F:P-type sodium:potassium-exchanging transporter activity"/>
    <property type="evidence" value="ECO:0007669"/>
    <property type="project" value="TreeGrafter"/>
</dbReference>
<dbReference type="Proteomes" id="UP000217763">
    <property type="component" value="Chromosome"/>
</dbReference>
<organism evidence="14 15">
    <name type="scientific">Zobellella denitrificans</name>
    <dbReference type="NCBI Taxonomy" id="347534"/>
    <lineage>
        <taxon>Bacteria</taxon>
        <taxon>Pseudomonadati</taxon>
        <taxon>Pseudomonadota</taxon>
        <taxon>Gammaproteobacteria</taxon>
        <taxon>Aeromonadales</taxon>
        <taxon>Aeromonadaceae</taxon>
        <taxon>Zobellella</taxon>
    </lineage>
</organism>
<dbReference type="KEGG" id="zdf:AN401_15385"/>
<evidence type="ECO:0000256" key="6">
    <source>
        <dbReference type="ARBA" id="ARBA00022741"/>
    </source>
</evidence>
<evidence type="ECO:0000256" key="9">
    <source>
        <dbReference type="ARBA" id="ARBA00022967"/>
    </source>
</evidence>
<dbReference type="SFLD" id="SFLDG00002">
    <property type="entry name" value="C1.7:_P-type_atpase_like"/>
    <property type="match status" value="1"/>
</dbReference>
<evidence type="ECO:0000256" key="4">
    <source>
        <dbReference type="ARBA" id="ARBA00022553"/>
    </source>
</evidence>
<dbReference type="Gene3D" id="1.20.1110.10">
    <property type="entry name" value="Calcium-transporting ATPase, transmembrane domain"/>
    <property type="match status" value="1"/>
</dbReference>
<dbReference type="Gene3D" id="3.40.1110.10">
    <property type="entry name" value="Calcium-transporting ATPase, cytoplasmic domain N"/>
    <property type="match status" value="1"/>
</dbReference>
<dbReference type="FunFam" id="3.40.50.1000:FF:000001">
    <property type="entry name" value="Phospholipid-transporting ATPase IC"/>
    <property type="match status" value="1"/>
</dbReference>
<keyword evidence="10 13" id="KW-1133">Transmembrane helix</keyword>
<dbReference type="PANTHER" id="PTHR43294:SF21">
    <property type="entry name" value="CATION TRANSPORTING ATPASE"/>
    <property type="match status" value="1"/>
</dbReference>
<feature type="transmembrane region" description="Helical" evidence="13">
    <location>
        <begin position="870"/>
        <end position="889"/>
    </location>
</feature>
<keyword evidence="4" id="KW-0597">Phosphoprotein</keyword>
<keyword evidence="11 13" id="KW-0472">Membrane</keyword>
<dbReference type="Gene3D" id="3.40.50.1000">
    <property type="entry name" value="HAD superfamily/HAD-like"/>
    <property type="match status" value="1"/>
</dbReference>
<dbReference type="InterPro" id="IPR036412">
    <property type="entry name" value="HAD-like_sf"/>
</dbReference>
<dbReference type="GO" id="GO:0016887">
    <property type="term" value="F:ATP hydrolysis activity"/>
    <property type="evidence" value="ECO:0007669"/>
    <property type="project" value="InterPro"/>
</dbReference>
<evidence type="ECO:0000256" key="10">
    <source>
        <dbReference type="ARBA" id="ARBA00022989"/>
    </source>
</evidence>
<evidence type="ECO:0000256" key="1">
    <source>
        <dbReference type="ARBA" id="ARBA00004651"/>
    </source>
</evidence>
<dbReference type="Pfam" id="PF13246">
    <property type="entry name" value="Cation_ATPase"/>
    <property type="match status" value="1"/>
</dbReference>
<evidence type="ECO:0000256" key="7">
    <source>
        <dbReference type="ARBA" id="ARBA00022840"/>
    </source>
</evidence>
<comment type="similarity">
    <text evidence="2">Belongs to the cation transport ATPase (P-type) (TC 3.A.3) family. Type IIA subfamily.</text>
</comment>
<dbReference type="GO" id="GO:0030007">
    <property type="term" value="P:intracellular potassium ion homeostasis"/>
    <property type="evidence" value="ECO:0007669"/>
    <property type="project" value="TreeGrafter"/>
</dbReference>
<feature type="compositionally biased region" description="Polar residues" evidence="12">
    <location>
        <begin position="1"/>
        <end position="10"/>
    </location>
</feature>
<feature type="transmembrane region" description="Helical" evidence="13">
    <location>
        <begin position="800"/>
        <end position="818"/>
    </location>
</feature>